<dbReference type="EMBL" id="CACVAQ010000232">
    <property type="protein sequence ID" value="CAA6816031.1"/>
    <property type="molecule type" value="Genomic_DNA"/>
</dbReference>
<dbReference type="GO" id="GO:0003723">
    <property type="term" value="F:RNA binding"/>
    <property type="evidence" value="ECO:0007669"/>
    <property type="project" value="InterPro"/>
</dbReference>
<sequence>MRVRLTKKRTVVLFMRSHAGARASLKEWLSRLKYAEWDIPQDMVGTFGSNNIDILGSYKGKNSNRVVFDIGGNNYRILCYYQFGANYVRLYIKWIGTHAEYDKLCDANEQYTVCNY</sequence>
<organism evidence="1">
    <name type="scientific">uncultured Aureispira sp</name>
    <dbReference type="NCBI Taxonomy" id="1331704"/>
    <lineage>
        <taxon>Bacteria</taxon>
        <taxon>Pseudomonadati</taxon>
        <taxon>Bacteroidota</taxon>
        <taxon>Saprospiria</taxon>
        <taxon>Saprospirales</taxon>
        <taxon>Saprospiraceae</taxon>
        <taxon>Aureispira</taxon>
        <taxon>environmental samples</taxon>
    </lineage>
</organism>
<evidence type="ECO:0000313" key="1">
    <source>
        <dbReference type="EMBL" id="CAA6816031.1"/>
    </source>
</evidence>
<dbReference type="GO" id="GO:0004519">
    <property type="term" value="F:endonuclease activity"/>
    <property type="evidence" value="ECO:0007669"/>
    <property type="project" value="InterPro"/>
</dbReference>
<dbReference type="InterPro" id="IPR018669">
    <property type="entry name" value="Toxin_HigB"/>
</dbReference>
<dbReference type="Pfam" id="PF09907">
    <property type="entry name" value="HigB_toxin"/>
    <property type="match status" value="1"/>
</dbReference>
<dbReference type="AlphaFoldDB" id="A0A6S6T5K7"/>
<protein>
    <submittedName>
        <fullName evidence="1">mRNA interferase HigB</fullName>
    </submittedName>
</protein>
<reference evidence="1" key="1">
    <citation type="submission" date="2020-01" db="EMBL/GenBank/DDBJ databases">
        <authorList>
            <person name="Meier V. D."/>
            <person name="Meier V D."/>
        </authorList>
    </citation>
    <scope>NUCLEOTIDE SEQUENCE</scope>
    <source>
        <strain evidence="1">HLG_WM_MAG_10</strain>
    </source>
</reference>
<gene>
    <name evidence="1" type="ORF">HELGO_WM16878</name>
</gene>
<proteinExistence type="predicted"/>
<accession>A0A6S6T5K7</accession>
<dbReference type="GO" id="GO:0110001">
    <property type="term" value="C:toxin-antitoxin complex"/>
    <property type="evidence" value="ECO:0007669"/>
    <property type="project" value="InterPro"/>
</dbReference>
<name>A0A6S6T5K7_9BACT</name>